<sequence>MSNISIQAGNDVAQTTGASNVASAKDKYLVAMKNHSLMGQGMCTMGDMMLLFTELANAKFQQMSNKMAVSRDAQNMANKVEIAIAKIAKDGDQADLPPDVLQYMRDNNILVDGKTIDEFIGINQDNIKFLEAKLDYFEGKSGTHWTHYYQDIVKDLDEKGITIDGMKASEFLEANSFEDTGKSISQDTGKKLLEAMKTPPTVSLPKTSLLSIQKALEHTSGTASDFVQQSQLKLQQLMQNFNTAVTMANSIQSMNGESTKSIAQSIR</sequence>
<dbReference type="EMBL" id="JAADJU010000003">
    <property type="protein sequence ID" value="NMP26480.1"/>
    <property type="molecule type" value="Genomic_DNA"/>
</dbReference>
<dbReference type="InterPro" id="IPR005095">
    <property type="entry name" value="EspA"/>
</dbReference>
<dbReference type="Proteomes" id="UP000585363">
    <property type="component" value="Unassembled WGS sequence"/>
</dbReference>
<gene>
    <name evidence="1" type="ORF">GW590_06310</name>
</gene>
<dbReference type="AlphaFoldDB" id="A0A848MHA7"/>
<reference evidence="1 2" key="1">
    <citation type="submission" date="2020-01" db="EMBL/GenBank/DDBJ databases">
        <authorList>
            <person name="Lee S.D."/>
        </authorList>
    </citation>
    <scope>NUCLEOTIDE SEQUENCE [LARGE SCALE GENOMIC DNA]</scope>
    <source>
        <strain evidence="1 2">SAP-1</strain>
    </source>
</reference>
<dbReference type="SUPFAM" id="SSF116927">
    <property type="entry name" value="EspA/CesA-like"/>
    <property type="match status" value="1"/>
</dbReference>
<protein>
    <submittedName>
        <fullName evidence="1">Secretion protein EspA</fullName>
    </submittedName>
</protein>
<accession>A0A848MHA7</accession>
<proteinExistence type="predicted"/>
<name>A0A848MHA7_9GAMM</name>
<comment type="caution">
    <text evidence="1">The sequence shown here is derived from an EMBL/GenBank/DDBJ whole genome shotgun (WGS) entry which is preliminary data.</text>
</comment>
<reference evidence="1 2" key="2">
    <citation type="submission" date="2020-06" db="EMBL/GenBank/DDBJ databases">
        <title>Polyphasic characterization of a Rahnella strain isolated from tree sap.</title>
        <authorList>
            <person name="Kim I.S."/>
        </authorList>
    </citation>
    <scope>NUCLEOTIDE SEQUENCE [LARGE SCALE GENOMIC DNA]</scope>
    <source>
        <strain evidence="1 2">SAP-1</strain>
    </source>
</reference>
<organism evidence="1 2">
    <name type="scientific">Rouxiella aceris</name>
    <dbReference type="NCBI Taxonomy" id="2703884"/>
    <lineage>
        <taxon>Bacteria</taxon>
        <taxon>Pseudomonadati</taxon>
        <taxon>Pseudomonadota</taxon>
        <taxon>Gammaproteobacteria</taxon>
        <taxon>Enterobacterales</taxon>
        <taxon>Yersiniaceae</taxon>
        <taxon>Rouxiella</taxon>
    </lineage>
</organism>
<dbReference type="Pfam" id="PF03433">
    <property type="entry name" value="EspA"/>
    <property type="match status" value="1"/>
</dbReference>
<evidence type="ECO:0000313" key="2">
    <source>
        <dbReference type="Proteomes" id="UP000585363"/>
    </source>
</evidence>
<keyword evidence="2" id="KW-1185">Reference proteome</keyword>
<evidence type="ECO:0000313" key="1">
    <source>
        <dbReference type="EMBL" id="NMP26480.1"/>
    </source>
</evidence>
<dbReference type="RefSeq" id="WP_169402185.1">
    <property type="nucleotide sequence ID" value="NZ_JAADJU010000003.1"/>
</dbReference>
<dbReference type="InterPro" id="IPR035074">
    <property type="entry name" value="EspA/CesA-like"/>
</dbReference>